<name>S2VHG0_9ACTO</name>
<dbReference type="EMBL" id="AGWM01000012">
    <property type="protein sequence ID" value="EPD26166.1"/>
    <property type="molecule type" value="Genomic_DNA"/>
</dbReference>
<keyword evidence="2" id="KW-0560">Oxidoreductase</keyword>
<dbReference type="AlphaFoldDB" id="S2VHG0"/>
<dbReference type="InterPro" id="IPR001093">
    <property type="entry name" value="IMP_DH_GMPRt"/>
</dbReference>
<dbReference type="STRING" id="59505.FB03_03625"/>
<comment type="similarity">
    <text evidence="1">Belongs to the IMPDH/GMPR family.</text>
</comment>
<dbReference type="PANTHER" id="PTHR11911:SF85">
    <property type="entry name" value="INOSINE-5'-MONOPHOSPHATE DEHYDROGENASE"/>
    <property type="match status" value="1"/>
</dbReference>
<dbReference type="Pfam" id="PF00478">
    <property type="entry name" value="IMPDH"/>
    <property type="match status" value="1"/>
</dbReference>
<evidence type="ECO:0000256" key="3">
    <source>
        <dbReference type="ARBA" id="ARBA00023027"/>
    </source>
</evidence>
<evidence type="ECO:0000256" key="2">
    <source>
        <dbReference type="ARBA" id="ARBA00023002"/>
    </source>
</evidence>
<accession>S2VHG0</accession>
<evidence type="ECO:0000259" key="4">
    <source>
        <dbReference type="Pfam" id="PF00478"/>
    </source>
</evidence>
<proteinExistence type="inferred from homology"/>
<dbReference type="SMART" id="SM01240">
    <property type="entry name" value="IMPDH"/>
    <property type="match status" value="1"/>
</dbReference>
<keyword evidence="3" id="KW-0520">NAD</keyword>
<keyword evidence="6" id="KW-1185">Reference proteome</keyword>
<dbReference type="PATRIC" id="fig|883067.3.peg.1411"/>
<evidence type="ECO:0000313" key="6">
    <source>
        <dbReference type="Proteomes" id="UP000014393"/>
    </source>
</evidence>
<dbReference type="GO" id="GO:0006183">
    <property type="term" value="P:GTP biosynthetic process"/>
    <property type="evidence" value="ECO:0007669"/>
    <property type="project" value="TreeGrafter"/>
</dbReference>
<dbReference type="NCBIfam" id="TIGR01304">
    <property type="entry name" value="IMP_DH_rel_2"/>
    <property type="match status" value="1"/>
</dbReference>
<comment type="caution">
    <text evidence="5">The sequence shown here is derived from an EMBL/GenBank/DDBJ whole genome shotgun (WGS) entry which is preliminary data.</text>
</comment>
<gene>
    <name evidence="5" type="ORF">HMPREF9237_01441</name>
</gene>
<dbReference type="GO" id="GO:0003938">
    <property type="term" value="F:IMP dehydrogenase activity"/>
    <property type="evidence" value="ECO:0007669"/>
    <property type="project" value="InterPro"/>
</dbReference>
<dbReference type="eggNOG" id="COG0516">
    <property type="taxonomic scope" value="Bacteria"/>
</dbReference>
<dbReference type="SUPFAM" id="SSF51412">
    <property type="entry name" value="Inosine monophosphate dehydrogenase (IMPDH)"/>
    <property type="match status" value="1"/>
</dbReference>
<dbReference type="InterPro" id="IPR005990">
    <property type="entry name" value="IMP_DH"/>
</dbReference>
<dbReference type="Proteomes" id="UP000014393">
    <property type="component" value="Unassembled WGS sequence"/>
</dbReference>
<reference evidence="5 6" key="1">
    <citation type="submission" date="2013-05" db="EMBL/GenBank/DDBJ databases">
        <title>The Genome Sequence of Actinobaculum schaalii FB123-CNA2.</title>
        <authorList>
            <consortium name="The Broad Institute Genomics Platform"/>
            <person name="Earl A."/>
            <person name="Ward D."/>
            <person name="Feldgarden M."/>
            <person name="Gevers D."/>
            <person name="Saerens B."/>
            <person name="Vaneechoutte M."/>
            <person name="Walker B."/>
            <person name="Young S."/>
            <person name="Zeng Q."/>
            <person name="Gargeya S."/>
            <person name="Fitzgerald M."/>
            <person name="Haas B."/>
            <person name="Abouelleil A."/>
            <person name="Allen A.W."/>
            <person name="Alvarado L."/>
            <person name="Arachchi H.M."/>
            <person name="Berlin A.M."/>
            <person name="Chapman S.B."/>
            <person name="Gainer-Dewar J."/>
            <person name="Goldberg J."/>
            <person name="Griggs A."/>
            <person name="Gujja S."/>
            <person name="Hansen M."/>
            <person name="Howarth C."/>
            <person name="Imamovic A."/>
            <person name="Ireland A."/>
            <person name="Larimer J."/>
            <person name="McCowan C."/>
            <person name="Murphy C."/>
            <person name="Pearson M."/>
            <person name="Poon T.W."/>
            <person name="Priest M."/>
            <person name="Roberts A."/>
            <person name="Saif S."/>
            <person name="Shea T."/>
            <person name="Sisk P."/>
            <person name="Sykes S."/>
            <person name="Wortman J."/>
            <person name="Nusbaum C."/>
            <person name="Birren B."/>
        </authorList>
    </citation>
    <scope>NUCLEOTIDE SEQUENCE [LARGE SCALE GENOMIC DNA]</scope>
    <source>
        <strain evidence="5 6">FB123-CNA-2</strain>
    </source>
</reference>
<organism evidence="5 6">
    <name type="scientific">Actinotignum schaalii FB123-CNA-2</name>
    <dbReference type="NCBI Taxonomy" id="883067"/>
    <lineage>
        <taxon>Bacteria</taxon>
        <taxon>Bacillati</taxon>
        <taxon>Actinomycetota</taxon>
        <taxon>Actinomycetes</taxon>
        <taxon>Actinomycetales</taxon>
        <taxon>Actinomycetaceae</taxon>
        <taxon>Actinotignum</taxon>
    </lineage>
</organism>
<feature type="domain" description="IMP dehydrogenase/GMP reductase" evidence="4">
    <location>
        <begin position="32"/>
        <end position="314"/>
    </location>
</feature>
<dbReference type="Gene3D" id="3.20.20.70">
    <property type="entry name" value="Aldolase class I"/>
    <property type="match status" value="1"/>
</dbReference>
<protein>
    <submittedName>
        <fullName evidence="5">IMP dehydrogenase</fullName>
    </submittedName>
</protein>
<dbReference type="InterPro" id="IPR005992">
    <property type="entry name" value="IMP_DH-rel2"/>
</dbReference>
<evidence type="ECO:0000313" key="5">
    <source>
        <dbReference type="EMBL" id="EPD26166.1"/>
    </source>
</evidence>
<sequence>MPRPGCSPFFTGKVEAVSEIEIGRGKRARMTYTLDDVAIVPTRRTRDVREVSTAWQLDAYHLDIPVLSAPMDSVASPDMMIRLGQAGGLGVADLEGLWTRYEDPTPLYEEIAALPAESATARLQQIYAERHIDTGLVRYRVAQLRAAGITVAGACSPGHAKEIVPLAADAGLDLLVIRGTTVSAEHVSTTREPLNLRGLIYDLDIPVLVGGAVTYQSALHLMRTGAAGVLAGYGGGAASATLRTVGIAAPMATTIADIAAARRDYLDESGGRYVHVIADGSVGSSGDLIKALACGADGVMLGTILARASEAPGRGWHWGPEARHPRLPRGERVYVGTAGTLEEILVGPTSSARGHTNIMGALRHAMAANGYSDCKEFQRAQLVVTRR</sequence>
<evidence type="ECO:0000256" key="1">
    <source>
        <dbReference type="ARBA" id="ARBA00005502"/>
    </source>
</evidence>
<dbReference type="InterPro" id="IPR013785">
    <property type="entry name" value="Aldolase_TIM"/>
</dbReference>
<dbReference type="PANTHER" id="PTHR11911">
    <property type="entry name" value="INOSINE-5-MONOPHOSPHATE DEHYDROGENASE RELATED"/>
    <property type="match status" value="1"/>
</dbReference>
<dbReference type="HOGENOM" id="CLU_064068_0_0_11"/>